<gene>
    <name evidence="3" type="ORF">ODALV1_LOCUS4174</name>
</gene>
<evidence type="ECO:0000256" key="2">
    <source>
        <dbReference type="SAM" id="MobiDB-lite"/>
    </source>
</evidence>
<feature type="coiled-coil region" evidence="1">
    <location>
        <begin position="32"/>
        <end position="79"/>
    </location>
</feature>
<evidence type="ECO:0000313" key="3">
    <source>
        <dbReference type="EMBL" id="CAL8078727.1"/>
    </source>
</evidence>
<dbReference type="EMBL" id="CAXLJM020000013">
    <property type="protein sequence ID" value="CAL8078727.1"/>
    <property type="molecule type" value="Genomic_DNA"/>
</dbReference>
<protein>
    <recommendedName>
        <fullName evidence="5">Endonuclease-reverse transcriptase</fullName>
    </recommendedName>
</protein>
<comment type="caution">
    <text evidence="3">The sequence shown here is derived from an EMBL/GenBank/DDBJ whole genome shotgun (WGS) entry which is preliminary data.</text>
</comment>
<keyword evidence="4" id="KW-1185">Reference proteome</keyword>
<evidence type="ECO:0000313" key="4">
    <source>
        <dbReference type="Proteomes" id="UP001642540"/>
    </source>
</evidence>
<feature type="region of interest" description="Disordered" evidence="2">
    <location>
        <begin position="192"/>
        <end position="236"/>
    </location>
</feature>
<organism evidence="3 4">
    <name type="scientific">Orchesella dallaii</name>
    <dbReference type="NCBI Taxonomy" id="48710"/>
    <lineage>
        <taxon>Eukaryota</taxon>
        <taxon>Metazoa</taxon>
        <taxon>Ecdysozoa</taxon>
        <taxon>Arthropoda</taxon>
        <taxon>Hexapoda</taxon>
        <taxon>Collembola</taxon>
        <taxon>Entomobryomorpha</taxon>
        <taxon>Entomobryoidea</taxon>
        <taxon>Orchesellidae</taxon>
        <taxon>Orchesellinae</taxon>
        <taxon>Orchesella</taxon>
    </lineage>
</organism>
<feature type="compositionally biased region" description="Polar residues" evidence="2">
    <location>
        <begin position="201"/>
        <end position="214"/>
    </location>
</feature>
<dbReference type="Proteomes" id="UP001642540">
    <property type="component" value="Unassembled WGS sequence"/>
</dbReference>
<sequence>MPIKDATVDPEPTLRELMQLLVAQHTETTKKLEGIGTRMQDMEHRLDALEGQQEHVVTRDELQKTVAELKVDFEEERYRLIKRNNLIVFGIDENLAGEVLLRKLIEILMPEGIPSLEMERVGAAVKNGNPRPVRLLLPNSIVKRRMMSNLKNLKRHDEFKKVQVVQDLTRSQQKVRSAEYLKSKQVEFEAVTGNRQKRQKLGTTDSSGQSSSKINRTESQKGCIPSWNVGMEWNDP</sequence>
<reference evidence="3 4" key="1">
    <citation type="submission" date="2024-08" db="EMBL/GenBank/DDBJ databases">
        <authorList>
            <person name="Cucini C."/>
            <person name="Frati F."/>
        </authorList>
    </citation>
    <scope>NUCLEOTIDE SEQUENCE [LARGE SCALE GENOMIC DNA]</scope>
</reference>
<accession>A0ABP1PX08</accession>
<keyword evidence="1" id="KW-0175">Coiled coil</keyword>
<evidence type="ECO:0000256" key="1">
    <source>
        <dbReference type="SAM" id="Coils"/>
    </source>
</evidence>
<proteinExistence type="predicted"/>
<name>A0ABP1PX08_9HEXA</name>
<evidence type="ECO:0008006" key="5">
    <source>
        <dbReference type="Google" id="ProtNLM"/>
    </source>
</evidence>